<evidence type="ECO:0000313" key="1">
    <source>
        <dbReference type="EMBL" id="SPC47553.2"/>
    </source>
</evidence>
<dbReference type="AGR" id="WB:WBGene00303096"/>
<dbReference type="EMBL" id="BX284603">
    <property type="protein sequence ID" value="SPC47553.2"/>
    <property type="molecule type" value="Genomic_DNA"/>
</dbReference>
<proteinExistence type="predicted"/>
<accession>A0A2K5ATW0</accession>
<dbReference type="WormBase" id="Y75B8A.63">
    <property type="protein sequence ID" value="CE52563"/>
    <property type="gene ID" value="WBGene00303096"/>
</dbReference>
<gene>
    <name evidence="1" type="ORF">CELE_Y75B8A.63</name>
    <name evidence="1 3" type="ORF">Y75B8A.63</name>
</gene>
<dbReference type="InParanoid" id="A0A2K5ATW0"/>
<sequence length="12" mass="1420">MTTTILNLRNWG</sequence>
<dbReference type="OrthoDB" id="10446665at2759"/>
<organism evidence="1 2">
    <name type="scientific">Caenorhabditis elegans</name>
    <dbReference type="NCBI Taxonomy" id="6239"/>
    <lineage>
        <taxon>Eukaryota</taxon>
        <taxon>Metazoa</taxon>
        <taxon>Ecdysozoa</taxon>
        <taxon>Nematoda</taxon>
        <taxon>Chromadorea</taxon>
        <taxon>Rhabditida</taxon>
        <taxon>Rhabditina</taxon>
        <taxon>Rhabditomorpha</taxon>
        <taxon>Rhabditoidea</taxon>
        <taxon>Rhabditidae</taxon>
        <taxon>Peloderinae</taxon>
        <taxon>Caenorhabditis</taxon>
    </lineage>
</organism>
<dbReference type="Proteomes" id="UP000001940">
    <property type="component" value="Chromosome III"/>
</dbReference>
<keyword evidence="2" id="KW-1185">Reference proteome</keyword>
<name>A0A2K5ATW0_CAEEL</name>
<evidence type="ECO:0000313" key="3">
    <source>
        <dbReference type="WormBase" id="Y75B8A.63"/>
    </source>
</evidence>
<evidence type="ECO:0000313" key="2">
    <source>
        <dbReference type="Proteomes" id="UP000001940"/>
    </source>
</evidence>
<reference evidence="1 2" key="1">
    <citation type="journal article" date="1998" name="Science">
        <title>Genome sequence of the nematode C. elegans: a platform for investigating biology.</title>
        <authorList>
            <consortium name="The C. elegans sequencing consortium"/>
            <person name="Sulson J.E."/>
            <person name="Waterston R."/>
        </authorList>
    </citation>
    <scope>NUCLEOTIDE SEQUENCE [LARGE SCALE GENOMIC DNA]</scope>
    <source>
        <strain evidence="1 2">Bristol N2</strain>
    </source>
</reference>
<protein>
    <submittedName>
        <fullName evidence="1">Uncharacterized protein</fullName>
    </submittedName>
</protein>